<evidence type="ECO:0000256" key="8">
    <source>
        <dbReference type="ARBA" id="ARBA00047883"/>
    </source>
</evidence>
<dbReference type="InterPro" id="IPR022998">
    <property type="entry name" value="ThiamineP_synth_TenI"/>
</dbReference>
<feature type="binding site" evidence="9">
    <location>
        <position position="167"/>
    </location>
    <ligand>
        <name>2-[(2R,5Z)-2-carboxy-4-methylthiazol-5(2H)-ylidene]ethyl phosphate</name>
        <dbReference type="ChEBI" id="CHEBI:62899"/>
    </ligand>
</feature>
<accession>A0A9X4XCC8</accession>
<comment type="cofactor">
    <cofactor evidence="9">
        <name>Mg(2+)</name>
        <dbReference type="ChEBI" id="CHEBI:18420"/>
    </cofactor>
    <text evidence="9">Binds 1 Mg(2+) ion per subunit.</text>
</comment>
<evidence type="ECO:0000256" key="7">
    <source>
        <dbReference type="ARBA" id="ARBA00047851"/>
    </source>
</evidence>
<dbReference type="GO" id="GO:0009228">
    <property type="term" value="P:thiamine biosynthetic process"/>
    <property type="evidence" value="ECO:0007669"/>
    <property type="project" value="UniProtKB-KW"/>
</dbReference>
<dbReference type="EMBL" id="WMQE01000007">
    <property type="protein sequence ID" value="MTK20711.1"/>
    <property type="molecule type" value="Genomic_DNA"/>
</dbReference>
<dbReference type="Gene3D" id="3.20.20.70">
    <property type="entry name" value="Aldolase class I"/>
    <property type="match status" value="1"/>
</dbReference>
<dbReference type="GO" id="GO:0000287">
    <property type="term" value="F:magnesium ion binding"/>
    <property type="evidence" value="ECO:0007669"/>
    <property type="project" value="UniProtKB-UniRule"/>
</dbReference>
<comment type="catalytic activity">
    <reaction evidence="8 9 10">
        <text>2-[(2R,5Z)-2-carboxy-4-methylthiazol-5(2H)-ylidene]ethyl phosphate + 4-amino-2-methyl-5-(diphosphooxymethyl)pyrimidine + 2 H(+) = thiamine phosphate + CO2 + diphosphate</text>
        <dbReference type="Rhea" id="RHEA:47844"/>
        <dbReference type="ChEBI" id="CHEBI:15378"/>
        <dbReference type="ChEBI" id="CHEBI:16526"/>
        <dbReference type="ChEBI" id="CHEBI:33019"/>
        <dbReference type="ChEBI" id="CHEBI:37575"/>
        <dbReference type="ChEBI" id="CHEBI:57841"/>
        <dbReference type="ChEBI" id="CHEBI:62899"/>
        <dbReference type="EC" id="2.5.1.3"/>
    </reaction>
</comment>
<gene>
    <name evidence="9 13" type="primary">thiE</name>
    <name evidence="13" type="ORF">GMA92_04565</name>
</gene>
<comment type="caution">
    <text evidence="13">The sequence shown here is derived from an EMBL/GenBank/DDBJ whole genome shotgun (WGS) entry which is preliminary data.</text>
</comment>
<dbReference type="RefSeq" id="WP_006785854.1">
    <property type="nucleotide sequence ID" value="NZ_CABJBH010000017.1"/>
</dbReference>
<feature type="binding site" evidence="9">
    <location>
        <begin position="137"/>
        <end position="139"/>
    </location>
    <ligand>
        <name>2-[(2R,5Z)-2-carboxy-4-methylthiazol-5(2H)-ylidene]ethyl phosphate</name>
        <dbReference type="ChEBI" id="CHEBI:62899"/>
    </ligand>
</feature>
<evidence type="ECO:0000256" key="3">
    <source>
        <dbReference type="ARBA" id="ARBA00022723"/>
    </source>
</evidence>
<dbReference type="GO" id="GO:0009229">
    <property type="term" value="P:thiamine diphosphate biosynthetic process"/>
    <property type="evidence" value="ECO:0007669"/>
    <property type="project" value="UniProtKB-UniRule"/>
</dbReference>
<dbReference type="AlphaFoldDB" id="A0A9X4XCC8"/>
<dbReference type="InterPro" id="IPR036206">
    <property type="entry name" value="ThiamineP_synth_sf"/>
</dbReference>
<feature type="domain" description="Thiamine phosphate synthase/TenI" evidence="12">
    <location>
        <begin position="10"/>
        <end position="190"/>
    </location>
</feature>
<evidence type="ECO:0000256" key="1">
    <source>
        <dbReference type="ARBA" id="ARBA00005165"/>
    </source>
</evidence>
<sequence>MKLNKQDLSLYLVTDRHWTKDQSLVEQVEAGLKGGVTMVQLREKNLSDEEFLLKALELKELTTTYKVPFMINDNVWVAIQSDADGIHIGQDDLPADEVRKLVGEEKILGVSVQTVEQAQIAKRQGADYLGVGAVFSTDTKKDAKHVPLQVLKEICEAVNLPVVAIGGIDEDNVDELTGSGICGVAVVSAILASDDIMQAAKNLKRDWVL</sequence>
<keyword evidence="3 9" id="KW-0479">Metal-binding</keyword>
<feature type="binding site" evidence="9">
    <location>
        <position position="140"/>
    </location>
    <ligand>
        <name>4-amino-2-methyl-5-(diphosphooxymethyl)pyrimidine</name>
        <dbReference type="ChEBI" id="CHEBI:57841"/>
    </ligand>
</feature>
<evidence type="ECO:0000313" key="13">
    <source>
        <dbReference type="EMBL" id="MTK20711.1"/>
    </source>
</evidence>
<comment type="similarity">
    <text evidence="9 10">Belongs to the thiamine-phosphate synthase family.</text>
</comment>
<feature type="binding site" evidence="9">
    <location>
        <position position="73"/>
    </location>
    <ligand>
        <name>Mg(2+)</name>
        <dbReference type="ChEBI" id="CHEBI:18420"/>
    </ligand>
</feature>
<keyword evidence="4 9" id="KW-0460">Magnesium</keyword>
<evidence type="ECO:0000313" key="14">
    <source>
        <dbReference type="Proteomes" id="UP000487649"/>
    </source>
</evidence>
<dbReference type="PANTHER" id="PTHR20857:SF15">
    <property type="entry name" value="THIAMINE-PHOSPHATE SYNTHASE"/>
    <property type="match status" value="1"/>
</dbReference>
<dbReference type="InterPro" id="IPR013785">
    <property type="entry name" value="Aldolase_TIM"/>
</dbReference>
<comment type="pathway">
    <text evidence="1 9 11">Cofactor biosynthesis; thiamine diphosphate biosynthesis; thiamine phosphate from 4-amino-2-methyl-5-diphosphomethylpyrimidine and 4-methyl-5-(2-phosphoethyl)-thiazole: step 1/1.</text>
</comment>
<dbReference type="GO" id="GO:0004789">
    <property type="term" value="F:thiamine-phosphate diphosphorylase activity"/>
    <property type="evidence" value="ECO:0007669"/>
    <property type="project" value="UniProtKB-UniRule"/>
</dbReference>
<protein>
    <recommendedName>
        <fullName evidence="9">Thiamine-phosphate synthase</fullName>
        <shortName evidence="9">TP synthase</shortName>
        <shortName evidence="9">TPS</shortName>
        <ecNumber evidence="9">2.5.1.3</ecNumber>
    </recommendedName>
    <alternativeName>
        <fullName evidence="9">Thiamine-phosphate pyrophosphorylase</fullName>
        <shortName evidence="9">TMP pyrophosphorylase</shortName>
        <shortName evidence="9">TMP-PPase</shortName>
    </alternativeName>
</protein>
<dbReference type="GO" id="GO:0005737">
    <property type="term" value="C:cytoplasm"/>
    <property type="evidence" value="ECO:0007669"/>
    <property type="project" value="TreeGrafter"/>
</dbReference>
<feature type="binding site" evidence="9">
    <location>
        <begin position="187"/>
        <end position="188"/>
    </location>
    <ligand>
        <name>2-[(2R,5Z)-2-carboxy-4-methylthiazol-5(2H)-ylidene]ethyl phosphate</name>
        <dbReference type="ChEBI" id="CHEBI:62899"/>
    </ligand>
</feature>
<feature type="binding site" evidence="9">
    <location>
        <position position="72"/>
    </location>
    <ligand>
        <name>4-amino-2-methyl-5-(diphosphooxymethyl)pyrimidine</name>
        <dbReference type="ChEBI" id="CHEBI:57841"/>
    </ligand>
</feature>
<feature type="binding site" evidence="9">
    <location>
        <position position="111"/>
    </location>
    <ligand>
        <name>4-amino-2-methyl-5-(diphosphooxymethyl)pyrimidine</name>
        <dbReference type="ChEBI" id="CHEBI:57841"/>
    </ligand>
</feature>
<evidence type="ECO:0000256" key="10">
    <source>
        <dbReference type="RuleBase" id="RU003826"/>
    </source>
</evidence>
<dbReference type="InterPro" id="IPR034291">
    <property type="entry name" value="TMP_synthase"/>
</dbReference>
<dbReference type="Pfam" id="PF02581">
    <property type="entry name" value="TMP-TENI"/>
    <property type="match status" value="1"/>
</dbReference>
<feature type="binding site" evidence="9">
    <location>
        <position position="92"/>
    </location>
    <ligand>
        <name>Mg(2+)</name>
        <dbReference type="ChEBI" id="CHEBI:18420"/>
    </ligand>
</feature>
<dbReference type="CDD" id="cd00564">
    <property type="entry name" value="TMP_TenI"/>
    <property type="match status" value="1"/>
</dbReference>
<dbReference type="SUPFAM" id="SSF51391">
    <property type="entry name" value="Thiamin phosphate synthase"/>
    <property type="match status" value="1"/>
</dbReference>
<evidence type="ECO:0000256" key="5">
    <source>
        <dbReference type="ARBA" id="ARBA00022977"/>
    </source>
</evidence>
<dbReference type="PANTHER" id="PTHR20857">
    <property type="entry name" value="THIAMINE-PHOSPHATE PYROPHOSPHORYLASE"/>
    <property type="match status" value="1"/>
</dbReference>
<evidence type="ECO:0000256" key="4">
    <source>
        <dbReference type="ARBA" id="ARBA00022842"/>
    </source>
</evidence>
<reference evidence="13 14" key="1">
    <citation type="journal article" date="2019" name="Nat. Med.">
        <title>A library of human gut bacterial isolates paired with longitudinal multiomics data enables mechanistic microbiome research.</title>
        <authorList>
            <person name="Poyet M."/>
            <person name="Groussin M."/>
            <person name="Gibbons S.M."/>
            <person name="Avila-Pacheco J."/>
            <person name="Jiang X."/>
            <person name="Kearney S.M."/>
            <person name="Perrotta A.R."/>
            <person name="Berdy B."/>
            <person name="Zhao S."/>
            <person name="Lieberman T.D."/>
            <person name="Swanson P.K."/>
            <person name="Smith M."/>
            <person name="Roesemann S."/>
            <person name="Alexander J.E."/>
            <person name="Rich S.A."/>
            <person name="Livny J."/>
            <person name="Vlamakis H."/>
            <person name="Clish C."/>
            <person name="Bullock K."/>
            <person name="Deik A."/>
            <person name="Scott J."/>
            <person name="Pierce K.A."/>
            <person name="Xavier R.J."/>
            <person name="Alm E.J."/>
        </authorList>
    </citation>
    <scope>NUCLEOTIDE SEQUENCE [LARGE SCALE GENOMIC DNA]</scope>
    <source>
        <strain evidence="13 14">BIOML-A198</strain>
    </source>
</reference>
<comment type="function">
    <text evidence="9">Condenses 4-methyl-5-(beta-hydroxyethyl)thiazole monophosphate (THZ-P) and 2-methyl-4-amino-5-hydroxymethyl pyrimidine pyrophosphate (HMP-PP) to form thiamine monophosphate (TMP).</text>
</comment>
<dbReference type="EC" id="2.5.1.3" evidence="9"/>
<keyword evidence="2 9" id="KW-0808">Transferase</keyword>
<name>A0A9X4XCC8_9FIRM</name>
<keyword evidence="5 9" id="KW-0784">Thiamine biosynthesis</keyword>
<proteinExistence type="inferred from homology"/>
<organism evidence="13 14">
    <name type="scientific">Turicibacter sanguinis</name>
    <dbReference type="NCBI Taxonomy" id="154288"/>
    <lineage>
        <taxon>Bacteria</taxon>
        <taxon>Bacillati</taxon>
        <taxon>Bacillota</taxon>
        <taxon>Erysipelotrichia</taxon>
        <taxon>Erysipelotrichales</taxon>
        <taxon>Turicibacteraceae</taxon>
        <taxon>Turicibacter</taxon>
    </lineage>
</organism>
<dbReference type="Proteomes" id="UP000487649">
    <property type="component" value="Unassembled WGS sequence"/>
</dbReference>
<dbReference type="FunFam" id="3.20.20.70:FF:000096">
    <property type="entry name" value="Thiamine-phosphate synthase"/>
    <property type="match status" value="1"/>
</dbReference>
<evidence type="ECO:0000256" key="2">
    <source>
        <dbReference type="ARBA" id="ARBA00022679"/>
    </source>
</evidence>
<dbReference type="NCBIfam" id="TIGR00693">
    <property type="entry name" value="thiE"/>
    <property type="match status" value="1"/>
</dbReference>
<comment type="catalytic activity">
    <reaction evidence="7 9 10">
        <text>2-(2-carboxy-4-methylthiazol-5-yl)ethyl phosphate + 4-amino-2-methyl-5-(diphosphooxymethyl)pyrimidine + 2 H(+) = thiamine phosphate + CO2 + diphosphate</text>
        <dbReference type="Rhea" id="RHEA:47848"/>
        <dbReference type="ChEBI" id="CHEBI:15378"/>
        <dbReference type="ChEBI" id="CHEBI:16526"/>
        <dbReference type="ChEBI" id="CHEBI:33019"/>
        <dbReference type="ChEBI" id="CHEBI:37575"/>
        <dbReference type="ChEBI" id="CHEBI:57841"/>
        <dbReference type="ChEBI" id="CHEBI:62890"/>
        <dbReference type="EC" id="2.5.1.3"/>
    </reaction>
</comment>
<feature type="binding site" evidence="9">
    <location>
        <begin position="40"/>
        <end position="44"/>
    </location>
    <ligand>
        <name>4-amino-2-methyl-5-(diphosphooxymethyl)pyrimidine</name>
        <dbReference type="ChEBI" id="CHEBI:57841"/>
    </ligand>
</feature>
<comment type="catalytic activity">
    <reaction evidence="6 9 10">
        <text>4-methyl-5-(2-phosphooxyethyl)-thiazole + 4-amino-2-methyl-5-(diphosphooxymethyl)pyrimidine + H(+) = thiamine phosphate + diphosphate</text>
        <dbReference type="Rhea" id="RHEA:22328"/>
        <dbReference type="ChEBI" id="CHEBI:15378"/>
        <dbReference type="ChEBI" id="CHEBI:33019"/>
        <dbReference type="ChEBI" id="CHEBI:37575"/>
        <dbReference type="ChEBI" id="CHEBI:57841"/>
        <dbReference type="ChEBI" id="CHEBI:58296"/>
        <dbReference type="EC" id="2.5.1.3"/>
    </reaction>
</comment>
<evidence type="ECO:0000259" key="12">
    <source>
        <dbReference type="Pfam" id="PF02581"/>
    </source>
</evidence>
<evidence type="ECO:0000256" key="11">
    <source>
        <dbReference type="RuleBase" id="RU004253"/>
    </source>
</evidence>
<evidence type="ECO:0000256" key="9">
    <source>
        <dbReference type="HAMAP-Rule" id="MF_00097"/>
    </source>
</evidence>
<evidence type="ECO:0000256" key="6">
    <source>
        <dbReference type="ARBA" id="ARBA00047334"/>
    </source>
</evidence>
<dbReference type="HAMAP" id="MF_00097">
    <property type="entry name" value="TMP_synthase"/>
    <property type="match status" value="1"/>
</dbReference>